<comment type="similarity">
    <text evidence="2">Belongs to the pterin-4-alpha-carbinolamine dehydratase family.</text>
</comment>
<dbReference type="InterPro" id="IPR001533">
    <property type="entry name" value="Pterin_deHydtase"/>
</dbReference>
<dbReference type="NCBIfam" id="NF002017">
    <property type="entry name" value="PRK00823.1-2"/>
    <property type="match status" value="1"/>
</dbReference>
<evidence type="ECO:0000256" key="4">
    <source>
        <dbReference type="ARBA" id="ARBA00023239"/>
    </source>
</evidence>
<organism evidence="5 6">
    <name type="scientific">Symmachiella dynata</name>
    <dbReference type="NCBI Taxonomy" id="2527995"/>
    <lineage>
        <taxon>Bacteria</taxon>
        <taxon>Pseudomonadati</taxon>
        <taxon>Planctomycetota</taxon>
        <taxon>Planctomycetia</taxon>
        <taxon>Planctomycetales</taxon>
        <taxon>Planctomycetaceae</taxon>
        <taxon>Symmachiella</taxon>
    </lineage>
</organism>
<evidence type="ECO:0000256" key="1">
    <source>
        <dbReference type="ARBA" id="ARBA00001554"/>
    </source>
</evidence>
<dbReference type="Gene3D" id="3.30.1360.20">
    <property type="entry name" value="Transcriptional coactivator/pterin dehydratase"/>
    <property type="match status" value="1"/>
</dbReference>
<protein>
    <recommendedName>
        <fullName evidence="3">4a-hydroxytetrahydrobiopterin dehydratase</fullName>
        <ecNumber evidence="3">4.2.1.96</ecNumber>
    </recommendedName>
</protein>
<proteinExistence type="inferred from homology"/>
<dbReference type="PANTHER" id="PTHR12599:SF0">
    <property type="entry name" value="PTERIN-4-ALPHA-CARBINOLAMINE DEHYDRATASE"/>
    <property type="match status" value="1"/>
</dbReference>
<dbReference type="Proteomes" id="UP000319383">
    <property type="component" value="Chromosome"/>
</dbReference>
<evidence type="ECO:0000313" key="5">
    <source>
        <dbReference type="EMBL" id="QDU41691.1"/>
    </source>
</evidence>
<evidence type="ECO:0000313" key="6">
    <source>
        <dbReference type="Proteomes" id="UP000319383"/>
    </source>
</evidence>
<accession>A0A517ZGW2</accession>
<comment type="catalytic activity">
    <reaction evidence="1">
        <text>(4aS,6R)-4a-hydroxy-L-erythro-5,6,7,8-tetrahydrobiopterin = (6R)-L-erythro-6,7-dihydrobiopterin + H2O</text>
        <dbReference type="Rhea" id="RHEA:11920"/>
        <dbReference type="ChEBI" id="CHEBI:15377"/>
        <dbReference type="ChEBI" id="CHEBI:15642"/>
        <dbReference type="ChEBI" id="CHEBI:43120"/>
        <dbReference type="EC" id="4.2.1.96"/>
    </reaction>
</comment>
<sequence>MPDYVQLSDEEIKQTLQSMPEWEYRDGWIRRLYKTPGWSHTLMLANTIGYLADAAYHHPDLALGYAQVIVKLQTHRVKGITQLDIALAKRIDEIVLWKPGEDSPFDGYPKTWVH</sequence>
<dbReference type="PANTHER" id="PTHR12599">
    <property type="entry name" value="PTERIN-4-ALPHA-CARBINOLAMINE DEHYDRATASE"/>
    <property type="match status" value="1"/>
</dbReference>
<dbReference type="EC" id="4.2.1.96" evidence="3"/>
<evidence type="ECO:0000256" key="3">
    <source>
        <dbReference type="ARBA" id="ARBA00013252"/>
    </source>
</evidence>
<dbReference type="KEGG" id="sdyn:Mal52_01440"/>
<name>A0A517ZGW2_9PLAN</name>
<dbReference type="AlphaFoldDB" id="A0A517ZGW2"/>
<gene>
    <name evidence="5" type="ORF">Mal52_01440</name>
</gene>
<dbReference type="EMBL" id="CP036276">
    <property type="protein sequence ID" value="QDU41691.1"/>
    <property type="molecule type" value="Genomic_DNA"/>
</dbReference>
<keyword evidence="4 5" id="KW-0456">Lyase</keyword>
<dbReference type="Pfam" id="PF01329">
    <property type="entry name" value="Pterin_4a"/>
    <property type="match status" value="1"/>
</dbReference>
<reference evidence="5 6" key="1">
    <citation type="submission" date="2019-02" db="EMBL/GenBank/DDBJ databases">
        <title>Deep-cultivation of Planctomycetes and their phenomic and genomic characterization uncovers novel biology.</title>
        <authorList>
            <person name="Wiegand S."/>
            <person name="Jogler M."/>
            <person name="Boedeker C."/>
            <person name="Pinto D."/>
            <person name="Vollmers J."/>
            <person name="Rivas-Marin E."/>
            <person name="Kohn T."/>
            <person name="Peeters S.H."/>
            <person name="Heuer A."/>
            <person name="Rast P."/>
            <person name="Oberbeckmann S."/>
            <person name="Bunk B."/>
            <person name="Jeske O."/>
            <person name="Meyerdierks A."/>
            <person name="Storesund J.E."/>
            <person name="Kallscheuer N."/>
            <person name="Luecker S."/>
            <person name="Lage O.M."/>
            <person name="Pohl T."/>
            <person name="Merkel B.J."/>
            <person name="Hornburger P."/>
            <person name="Mueller R.-W."/>
            <person name="Bruemmer F."/>
            <person name="Labrenz M."/>
            <person name="Spormann A.M."/>
            <person name="Op den Camp H."/>
            <person name="Overmann J."/>
            <person name="Amann R."/>
            <person name="Jetten M.S.M."/>
            <person name="Mascher T."/>
            <person name="Medema M.H."/>
            <person name="Devos D.P."/>
            <person name="Kaster A.-K."/>
            <person name="Ovreas L."/>
            <person name="Rohde M."/>
            <person name="Galperin M.Y."/>
            <person name="Jogler C."/>
        </authorList>
    </citation>
    <scope>NUCLEOTIDE SEQUENCE [LARGE SCALE GENOMIC DNA]</scope>
    <source>
        <strain evidence="5 6">Mal52</strain>
    </source>
</reference>
<evidence type="ECO:0000256" key="2">
    <source>
        <dbReference type="ARBA" id="ARBA00006472"/>
    </source>
</evidence>
<dbReference type="RefSeq" id="WP_145373703.1">
    <property type="nucleotide sequence ID" value="NZ_CAXBED010000056.1"/>
</dbReference>
<dbReference type="CDD" id="cd00488">
    <property type="entry name" value="PCD_DCoH"/>
    <property type="match status" value="1"/>
</dbReference>
<dbReference type="InterPro" id="IPR036428">
    <property type="entry name" value="PCD_sf"/>
</dbReference>
<keyword evidence="6" id="KW-1185">Reference proteome</keyword>
<dbReference type="SUPFAM" id="SSF55248">
    <property type="entry name" value="PCD-like"/>
    <property type="match status" value="1"/>
</dbReference>
<dbReference type="GO" id="GO:0006729">
    <property type="term" value="P:tetrahydrobiopterin biosynthetic process"/>
    <property type="evidence" value="ECO:0007669"/>
    <property type="project" value="InterPro"/>
</dbReference>
<dbReference type="GO" id="GO:0008124">
    <property type="term" value="F:4-alpha-hydroxytetrahydrobiopterin dehydratase activity"/>
    <property type="evidence" value="ECO:0007669"/>
    <property type="project" value="UniProtKB-EC"/>
</dbReference>